<feature type="compositionally biased region" description="Low complexity" evidence="1">
    <location>
        <begin position="75"/>
        <end position="87"/>
    </location>
</feature>
<dbReference type="OrthoDB" id="3363734at2759"/>
<dbReference type="AlphaFoldDB" id="K5X8N0"/>
<reference evidence="2 3" key="1">
    <citation type="journal article" date="2012" name="BMC Genomics">
        <title>Comparative genomics of the white-rot fungi, Phanerochaete carnosa and P. chrysosporium, to elucidate the genetic basis of the distinct wood types they colonize.</title>
        <authorList>
            <person name="Suzuki H."/>
            <person name="MacDonald J."/>
            <person name="Syed K."/>
            <person name="Salamov A."/>
            <person name="Hori C."/>
            <person name="Aerts A."/>
            <person name="Henrissat B."/>
            <person name="Wiebenga A."/>
            <person name="vanKuyk P.A."/>
            <person name="Barry K."/>
            <person name="Lindquist E."/>
            <person name="LaButti K."/>
            <person name="Lapidus A."/>
            <person name="Lucas S."/>
            <person name="Coutinho P."/>
            <person name="Gong Y."/>
            <person name="Samejima M."/>
            <person name="Mahadevan R."/>
            <person name="Abou-Zaid M."/>
            <person name="de Vries R.P."/>
            <person name="Igarashi K."/>
            <person name="Yadav J.S."/>
            <person name="Grigoriev I.V."/>
            <person name="Master E.R."/>
        </authorList>
    </citation>
    <scope>NUCLEOTIDE SEQUENCE [LARGE SCALE GENOMIC DNA]</scope>
    <source>
        <strain evidence="2 3">HHB-10118-sp</strain>
    </source>
</reference>
<feature type="region of interest" description="Disordered" evidence="1">
    <location>
        <begin position="1"/>
        <end position="112"/>
    </location>
</feature>
<dbReference type="HOGENOM" id="CLU_548729_0_0_1"/>
<evidence type="ECO:0000313" key="2">
    <source>
        <dbReference type="EMBL" id="EKM59237.1"/>
    </source>
</evidence>
<dbReference type="InParanoid" id="K5X8N0"/>
<feature type="region of interest" description="Disordered" evidence="1">
    <location>
        <begin position="352"/>
        <end position="400"/>
    </location>
</feature>
<feature type="compositionally biased region" description="Acidic residues" evidence="1">
    <location>
        <begin position="30"/>
        <end position="49"/>
    </location>
</feature>
<organism evidence="2 3">
    <name type="scientific">Phanerochaete carnosa (strain HHB-10118-sp)</name>
    <name type="common">White-rot fungus</name>
    <name type="synonym">Peniophora carnosa</name>
    <dbReference type="NCBI Taxonomy" id="650164"/>
    <lineage>
        <taxon>Eukaryota</taxon>
        <taxon>Fungi</taxon>
        <taxon>Dikarya</taxon>
        <taxon>Basidiomycota</taxon>
        <taxon>Agaricomycotina</taxon>
        <taxon>Agaricomycetes</taxon>
        <taxon>Polyporales</taxon>
        <taxon>Phanerochaetaceae</taxon>
        <taxon>Phanerochaete</taxon>
    </lineage>
</organism>
<dbReference type="InterPro" id="IPR011333">
    <property type="entry name" value="SKP1/BTB/POZ_sf"/>
</dbReference>
<sequence>MAQRSGTLGAGATVVRTPQEALAGPRLAEDAEDREDESDIEALEDDGDDASTYSHSMPNSPPLPPIPDDGESESDSPTPSTTSIPSRPTRPVPPPPVSDVDSVTSISSTPSLRRPALKVLDSFPPVPALPANLPSSPPQPPFEPILLSPPPAGNIDPAKVIVSLETSTTTLKATMKTLMSRPSVLASYLQTLQPPPDSAVEPETPVSRLSEAEGSFSTIFHRHLASSGLLLPNSSFLHIFLDRPSAPYAHILAYLRTPVSTPEHPSILPRAVQLLSSSSSRLEALLELRDEARYLELDELYKLCTDELRSRQSLGHAHALSMHTRVASSTSTSAASVRSLGLGALRELTMEDDDGERQQHQQQQRQHQQQQPARLRKSRRHSGDSGIASGNSASGYSPRGSVVAEVGWHEPVPGLAQRSRSPRKYTSLRAKPVGEWI</sequence>
<dbReference type="RefSeq" id="XP_007391805.1">
    <property type="nucleotide sequence ID" value="XM_007391743.1"/>
</dbReference>
<name>K5X8N0_PHACS</name>
<evidence type="ECO:0000313" key="3">
    <source>
        <dbReference type="Proteomes" id="UP000008370"/>
    </source>
</evidence>
<accession>K5X8N0</accession>
<dbReference type="Gene3D" id="3.30.710.10">
    <property type="entry name" value="Potassium Channel Kv1.1, Chain A"/>
    <property type="match status" value="1"/>
</dbReference>
<dbReference type="GeneID" id="18914696"/>
<dbReference type="Proteomes" id="UP000008370">
    <property type="component" value="Unassembled WGS sequence"/>
</dbReference>
<evidence type="ECO:0008006" key="4">
    <source>
        <dbReference type="Google" id="ProtNLM"/>
    </source>
</evidence>
<feature type="region of interest" description="Disordered" evidence="1">
    <location>
        <begin position="412"/>
        <end position="437"/>
    </location>
</feature>
<dbReference type="EMBL" id="JH930469">
    <property type="protein sequence ID" value="EKM59237.1"/>
    <property type="molecule type" value="Genomic_DNA"/>
</dbReference>
<evidence type="ECO:0000256" key="1">
    <source>
        <dbReference type="SAM" id="MobiDB-lite"/>
    </source>
</evidence>
<feature type="compositionally biased region" description="Low complexity" evidence="1">
    <location>
        <begin position="360"/>
        <end position="371"/>
    </location>
</feature>
<proteinExistence type="predicted"/>
<dbReference type="SUPFAM" id="SSF54695">
    <property type="entry name" value="POZ domain"/>
    <property type="match status" value="1"/>
</dbReference>
<keyword evidence="3" id="KW-1185">Reference proteome</keyword>
<feature type="compositionally biased region" description="Low complexity" evidence="1">
    <location>
        <begin position="98"/>
        <end position="111"/>
    </location>
</feature>
<gene>
    <name evidence="2" type="ORF">PHACADRAFT_249537</name>
</gene>
<protein>
    <recommendedName>
        <fullName evidence="4">BTB domain-containing protein</fullName>
    </recommendedName>
</protein>
<dbReference type="KEGG" id="pco:PHACADRAFT_249537"/>
<feature type="compositionally biased region" description="Pro residues" evidence="1">
    <location>
        <begin position="88"/>
        <end position="97"/>
    </location>
</feature>